<dbReference type="PANTHER" id="PTHR45640">
    <property type="entry name" value="HEAT SHOCK PROTEIN HSP-12.2-RELATED"/>
    <property type="match status" value="1"/>
</dbReference>
<dbReference type="Gene3D" id="2.60.40.790">
    <property type="match status" value="1"/>
</dbReference>
<evidence type="ECO:0000259" key="4">
    <source>
        <dbReference type="PROSITE" id="PS01031"/>
    </source>
</evidence>
<evidence type="ECO:0000313" key="5">
    <source>
        <dbReference type="Proteomes" id="UP000887569"/>
    </source>
</evidence>
<evidence type="ECO:0000256" key="1">
    <source>
        <dbReference type="ARBA" id="ARBA00023016"/>
    </source>
</evidence>
<reference evidence="6" key="1">
    <citation type="submission" date="2022-11" db="UniProtKB">
        <authorList>
            <consortium name="WormBaseParasite"/>
        </authorList>
    </citation>
    <scope>IDENTIFICATION</scope>
</reference>
<dbReference type="GO" id="GO:0051082">
    <property type="term" value="F:unfolded protein binding"/>
    <property type="evidence" value="ECO:0007669"/>
    <property type="project" value="TreeGrafter"/>
</dbReference>
<dbReference type="InterPro" id="IPR008978">
    <property type="entry name" value="HSP20-like_chaperone"/>
</dbReference>
<dbReference type="GO" id="GO:0009408">
    <property type="term" value="P:response to heat"/>
    <property type="evidence" value="ECO:0007669"/>
    <property type="project" value="TreeGrafter"/>
</dbReference>
<organism evidence="5 6">
    <name type="scientific">Parascaris univalens</name>
    <name type="common">Nematode worm</name>
    <dbReference type="NCBI Taxonomy" id="6257"/>
    <lineage>
        <taxon>Eukaryota</taxon>
        <taxon>Metazoa</taxon>
        <taxon>Ecdysozoa</taxon>
        <taxon>Nematoda</taxon>
        <taxon>Chromadorea</taxon>
        <taxon>Rhabditida</taxon>
        <taxon>Spirurina</taxon>
        <taxon>Ascaridomorpha</taxon>
        <taxon>Ascaridoidea</taxon>
        <taxon>Ascarididae</taxon>
        <taxon>Parascaris</taxon>
    </lineage>
</organism>
<evidence type="ECO:0000313" key="6">
    <source>
        <dbReference type="WBParaSite" id="PgR010_g188_t01"/>
    </source>
</evidence>
<proteinExistence type="inferred from homology"/>
<dbReference type="PROSITE" id="PS01031">
    <property type="entry name" value="SHSP"/>
    <property type="match status" value="1"/>
</dbReference>
<dbReference type="SUPFAM" id="SSF49764">
    <property type="entry name" value="HSP20-like chaperones"/>
    <property type="match status" value="1"/>
</dbReference>
<evidence type="ECO:0000256" key="3">
    <source>
        <dbReference type="RuleBase" id="RU003616"/>
    </source>
</evidence>
<accession>A0A915ALS7</accession>
<name>A0A915ALS7_PARUN</name>
<dbReference type="Proteomes" id="UP000887569">
    <property type="component" value="Unplaced"/>
</dbReference>
<dbReference type="InterPro" id="IPR002068">
    <property type="entry name" value="A-crystallin/Hsp20_dom"/>
</dbReference>
<dbReference type="WBParaSite" id="PgR010_g188_t01">
    <property type="protein sequence ID" value="PgR010_g188_t01"/>
    <property type="gene ID" value="PgR010_g188"/>
</dbReference>
<dbReference type="AlphaFoldDB" id="A0A915ALS7"/>
<keyword evidence="5" id="KW-1185">Reference proteome</keyword>
<dbReference type="GO" id="GO:0042026">
    <property type="term" value="P:protein refolding"/>
    <property type="evidence" value="ECO:0007669"/>
    <property type="project" value="TreeGrafter"/>
</dbReference>
<dbReference type="InterPro" id="IPR001436">
    <property type="entry name" value="Alpha-crystallin/sHSP_animal"/>
</dbReference>
<keyword evidence="1" id="KW-0346">Stress response</keyword>
<sequence>LSCRCITNPTTHYPDPILISHSFDVTLHPVQLTMMYRKVLVSDMTYSTDAVLMPYRIIRDMHDDQLFGCQIGEAINEPTRFSVSINAQNFKANELMVDISGNILTIEAFRDDDSSSNGVKCHFLRRYTIPDDLQPEYVHAYLNNDGILTVTISKKPSIHNVKALK</sequence>
<evidence type="ECO:0000256" key="2">
    <source>
        <dbReference type="PROSITE-ProRule" id="PRU00285"/>
    </source>
</evidence>
<protein>
    <submittedName>
        <fullName evidence="6">SHSP domain-containing protein</fullName>
    </submittedName>
</protein>
<feature type="domain" description="SHSP" evidence="4">
    <location>
        <begin position="62"/>
        <end position="165"/>
    </location>
</feature>
<dbReference type="GO" id="GO:0005737">
    <property type="term" value="C:cytoplasm"/>
    <property type="evidence" value="ECO:0007669"/>
    <property type="project" value="TreeGrafter"/>
</dbReference>
<comment type="similarity">
    <text evidence="2 3">Belongs to the small heat shock protein (HSP20) family.</text>
</comment>
<dbReference type="Pfam" id="PF00011">
    <property type="entry name" value="HSP20"/>
    <property type="match status" value="1"/>
</dbReference>
<dbReference type="PANTHER" id="PTHR45640:SF13">
    <property type="entry name" value="HEAT SHOCK PROTEIN 22-RELATED"/>
    <property type="match status" value="1"/>
</dbReference>
<dbReference type="CDD" id="cd06526">
    <property type="entry name" value="metazoan_ACD"/>
    <property type="match status" value="1"/>
</dbReference>
<dbReference type="GO" id="GO:0005634">
    <property type="term" value="C:nucleus"/>
    <property type="evidence" value="ECO:0007669"/>
    <property type="project" value="TreeGrafter"/>
</dbReference>